<evidence type="ECO:0000313" key="2">
    <source>
        <dbReference type="Proteomes" id="UP001500635"/>
    </source>
</evidence>
<proteinExistence type="predicted"/>
<sequence length="91" mass="9556">MPAMSRESNKKCTHTVHADAMAASIARGASTEVTQSAAELDATIASLVAAQHDPDTTIRDRAAYAASLERLRGLHAQAVEQARSLARLGGQ</sequence>
<organism evidence="1 2">
    <name type="scientific">Tsukamurella soli</name>
    <dbReference type="NCBI Taxonomy" id="644556"/>
    <lineage>
        <taxon>Bacteria</taxon>
        <taxon>Bacillati</taxon>
        <taxon>Actinomycetota</taxon>
        <taxon>Actinomycetes</taxon>
        <taxon>Mycobacteriales</taxon>
        <taxon>Tsukamurellaceae</taxon>
        <taxon>Tsukamurella</taxon>
    </lineage>
</organism>
<evidence type="ECO:0000313" key="1">
    <source>
        <dbReference type="EMBL" id="GAA4403708.1"/>
    </source>
</evidence>
<protein>
    <submittedName>
        <fullName evidence="1">Uncharacterized protein</fullName>
    </submittedName>
</protein>
<dbReference type="Proteomes" id="UP001500635">
    <property type="component" value="Unassembled WGS sequence"/>
</dbReference>
<name>A0ABP8KBJ2_9ACTN</name>
<dbReference type="EMBL" id="BAABFR010000112">
    <property type="protein sequence ID" value="GAA4403708.1"/>
    <property type="molecule type" value="Genomic_DNA"/>
</dbReference>
<gene>
    <name evidence="1" type="ORF">GCM10023147_45490</name>
</gene>
<reference evidence="2" key="1">
    <citation type="journal article" date="2019" name="Int. J. Syst. Evol. Microbiol.">
        <title>The Global Catalogue of Microorganisms (GCM) 10K type strain sequencing project: providing services to taxonomists for standard genome sequencing and annotation.</title>
        <authorList>
            <consortium name="The Broad Institute Genomics Platform"/>
            <consortium name="The Broad Institute Genome Sequencing Center for Infectious Disease"/>
            <person name="Wu L."/>
            <person name="Ma J."/>
        </authorList>
    </citation>
    <scope>NUCLEOTIDE SEQUENCE [LARGE SCALE GENOMIC DNA]</scope>
    <source>
        <strain evidence="2">JCM 17688</strain>
    </source>
</reference>
<comment type="caution">
    <text evidence="1">The sequence shown here is derived from an EMBL/GenBank/DDBJ whole genome shotgun (WGS) entry which is preliminary data.</text>
</comment>
<keyword evidence="2" id="KW-1185">Reference proteome</keyword>
<accession>A0ABP8KBJ2</accession>